<organism evidence="1 2">
    <name type="scientific">Trifolium medium</name>
    <dbReference type="NCBI Taxonomy" id="97028"/>
    <lineage>
        <taxon>Eukaryota</taxon>
        <taxon>Viridiplantae</taxon>
        <taxon>Streptophyta</taxon>
        <taxon>Embryophyta</taxon>
        <taxon>Tracheophyta</taxon>
        <taxon>Spermatophyta</taxon>
        <taxon>Magnoliopsida</taxon>
        <taxon>eudicotyledons</taxon>
        <taxon>Gunneridae</taxon>
        <taxon>Pentapetalae</taxon>
        <taxon>rosids</taxon>
        <taxon>fabids</taxon>
        <taxon>Fabales</taxon>
        <taxon>Fabaceae</taxon>
        <taxon>Papilionoideae</taxon>
        <taxon>50 kb inversion clade</taxon>
        <taxon>NPAAA clade</taxon>
        <taxon>Hologalegina</taxon>
        <taxon>IRL clade</taxon>
        <taxon>Trifolieae</taxon>
        <taxon>Trifolium</taxon>
    </lineage>
</organism>
<keyword evidence="2" id="KW-1185">Reference proteome</keyword>
<evidence type="ECO:0000313" key="2">
    <source>
        <dbReference type="Proteomes" id="UP000265520"/>
    </source>
</evidence>
<dbReference type="AlphaFoldDB" id="A0A392TTG2"/>
<evidence type="ECO:0000313" key="1">
    <source>
        <dbReference type="EMBL" id="MCI63396.1"/>
    </source>
</evidence>
<accession>A0A392TTG2</accession>
<reference evidence="1 2" key="1">
    <citation type="journal article" date="2018" name="Front. Plant Sci.">
        <title>Red Clover (Trifolium pratense) and Zigzag Clover (T. medium) - A Picture of Genomic Similarities and Differences.</title>
        <authorList>
            <person name="Dluhosova J."/>
            <person name="Istvanek J."/>
            <person name="Nedelnik J."/>
            <person name="Repkova J."/>
        </authorList>
    </citation>
    <scope>NUCLEOTIDE SEQUENCE [LARGE SCALE GENOMIC DNA]</scope>
    <source>
        <strain evidence="2">cv. 10/8</strain>
        <tissue evidence="1">Leaf</tissue>
    </source>
</reference>
<comment type="caution">
    <text evidence="1">The sequence shown here is derived from an EMBL/GenBank/DDBJ whole genome shotgun (WGS) entry which is preliminary data.</text>
</comment>
<sequence length="77" mass="8982">TEECGARANERFSRSWSCFRDQSQLFAVAIVADGPRWFNMRIPTRHGRERELGGEEKNSQRREKVIVTKMTLGKKLK</sequence>
<dbReference type="Proteomes" id="UP000265520">
    <property type="component" value="Unassembled WGS sequence"/>
</dbReference>
<name>A0A392TTG2_9FABA</name>
<feature type="non-terminal residue" evidence="1">
    <location>
        <position position="1"/>
    </location>
</feature>
<dbReference type="EMBL" id="LXQA010636312">
    <property type="protein sequence ID" value="MCI63396.1"/>
    <property type="molecule type" value="Genomic_DNA"/>
</dbReference>
<proteinExistence type="predicted"/>
<protein>
    <submittedName>
        <fullName evidence="1">Uncharacterized protein</fullName>
    </submittedName>
</protein>